<dbReference type="EMBL" id="GGFJ01014012">
    <property type="protein sequence ID" value="MBW63153.1"/>
    <property type="molecule type" value="Transcribed_RNA"/>
</dbReference>
<name>A0A2M4CCV3_9DIPT</name>
<proteinExistence type="predicted"/>
<dbReference type="AlphaFoldDB" id="A0A2M4CCV3"/>
<reference evidence="1" key="1">
    <citation type="submission" date="2018-01" db="EMBL/GenBank/DDBJ databases">
        <title>An insight into the sialome of Amazonian anophelines.</title>
        <authorList>
            <person name="Ribeiro J.M."/>
            <person name="Scarpassa V."/>
            <person name="Calvo E."/>
        </authorList>
    </citation>
    <scope>NUCLEOTIDE SEQUENCE</scope>
    <source>
        <tissue evidence="1">Salivary glands</tissue>
    </source>
</reference>
<accession>A0A2M4CCV3</accession>
<protein>
    <submittedName>
        <fullName evidence="1">Putative secreted protein</fullName>
    </submittedName>
</protein>
<sequence>MLLGKMWGVCRVSPSAIRFGTASALTVGTNSSDGVTDVRDSTARRNVSSKGFTFCRSSNRPTSSHLPIRRVGVGV</sequence>
<evidence type="ECO:0000313" key="1">
    <source>
        <dbReference type="EMBL" id="MBW63153.1"/>
    </source>
</evidence>
<organism evidence="1">
    <name type="scientific">Anopheles marajoara</name>
    <dbReference type="NCBI Taxonomy" id="58244"/>
    <lineage>
        <taxon>Eukaryota</taxon>
        <taxon>Metazoa</taxon>
        <taxon>Ecdysozoa</taxon>
        <taxon>Arthropoda</taxon>
        <taxon>Hexapoda</taxon>
        <taxon>Insecta</taxon>
        <taxon>Pterygota</taxon>
        <taxon>Neoptera</taxon>
        <taxon>Endopterygota</taxon>
        <taxon>Diptera</taxon>
        <taxon>Nematocera</taxon>
        <taxon>Culicoidea</taxon>
        <taxon>Culicidae</taxon>
        <taxon>Anophelinae</taxon>
        <taxon>Anopheles</taxon>
    </lineage>
</organism>